<dbReference type="InterPro" id="IPR037175">
    <property type="entry name" value="KFase_sf"/>
</dbReference>
<organism evidence="2 3">
    <name type="scientific">Actinacidiphila oryziradicis</name>
    <dbReference type="NCBI Taxonomy" id="2571141"/>
    <lineage>
        <taxon>Bacteria</taxon>
        <taxon>Bacillati</taxon>
        <taxon>Actinomycetota</taxon>
        <taxon>Actinomycetes</taxon>
        <taxon>Kitasatosporales</taxon>
        <taxon>Streptomycetaceae</taxon>
        <taxon>Actinacidiphila</taxon>
    </lineage>
</organism>
<sequence>MPSRIKEKERSLPFSWQARPLPVRGGCGRRSRGAPTGGAADPFHQVHLRSTELKNDVPGSANEQEIPSNWGRWGADDELGTLNLITEEARARGAAEARTGRAVSLAQPIRPEPLASGPFAPTTREVSPVQHLMQYTGGAPATADMMLVTNHHARSTHLDALGHQILDGQVYPGRPLAESVTPAGVRHGSTAAFAAGIATRGVLLDLAFEGPLPAGHPITPADFEAAEARQGVRLESGDALVVRCGWVYAIDPARPMPGISLDAVRWMHRRGVSLYAGDLGDAHPPLDPAMPGPLHRVALPRLGMPLIDVAELEELAIVCAELNRYAFLLTVAPPRIHGLTGVPVNPLAIF</sequence>
<dbReference type="PANTHER" id="PTHR34861">
    <property type="match status" value="1"/>
</dbReference>
<dbReference type="GO" id="GO:0004061">
    <property type="term" value="F:arylformamidase activity"/>
    <property type="evidence" value="ECO:0007669"/>
    <property type="project" value="InterPro"/>
</dbReference>
<dbReference type="OrthoDB" id="7067800at2"/>
<feature type="region of interest" description="Disordered" evidence="1">
    <location>
        <begin position="1"/>
        <end position="42"/>
    </location>
</feature>
<protein>
    <submittedName>
        <fullName evidence="2">Cyclase family protein</fullName>
    </submittedName>
</protein>
<dbReference type="Pfam" id="PF04199">
    <property type="entry name" value="Cyclase"/>
    <property type="match status" value="1"/>
</dbReference>
<evidence type="ECO:0000313" key="2">
    <source>
        <dbReference type="EMBL" id="TJZ97943.1"/>
    </source>
</evidence>
<dbReference type="PANTHER" id="PTHR34861:SF10">
    <property type="entry name" value="CYCLASE"/>
    <property type="match status" value="1"/>
</dbReference>
<evidence type="ECO:0000256" key="1">
    <source>
        <dbReference type="SAM" id="MobiDB-lite"/>
    </source>
</evidence>
<dbReference type="Proteomes" id="UP000305778">
    <property type="component" value="Unassembled WGS sequence"/>
</dbReference>
<comment type="caution">
    <text evidence="2">The sequence shown here is derived from an EMBL/GenBank/DDBJ whole genome shotgun (WGS) entry which is preliminary data.</text>
</comment>
<keyword evidence="3" id="KW-1185">Reference proteome</keyword>
<reference evidence="2 3" key="1">
    <citation type="submission" date="2019-04" db="EMBL/GenBank/DDBJ databases">
        <title>Streptomyces oryziradicis sp. nov., a novel actinomycete isolated from rhizosphere soil of rice (Oryza sativa L.).</title>
        <authorList>
            <person name="Li C."/>
        </authorList>
    </citation>
    <scope>NUCLEOTIDE SEQUENCE [LARGE SCALE GENOMIC DNA]</scope>
    <source>
        <strain evidence="2 3">NEAU-C40</strain>
    </source>
</reference>
<dbReference type="Gene3D" id="3.50.30.50">
    <property type="entry name" value="Putative cyclase"/>
    <property type="match status" value="1"/>
</dbReference>
<dbReference type="EMBL" id="SUMC01000134">
    <property type="protein sequence ID" value="TJZ97943.1"/>
    <property type="molecule type" value="Genomic_DNA"/>
</dbReference>
<evidence type="ECO:0000313" key="3">
    <source>
        <dbReference type="Proteomes" id="UP000305778"/>
    </source>
</evidence>
<dbReference type="GO" id="GO:0019441">
    <property type="term" value="P:L-tryptophan catabolic process to kynurenine"/>
    <property type="evidence" value="ECO:0007669"/>
    <property type="project" value="InterPro"/>
</dbReference>
<dbReference type="InterPro" id="IPR007325">
    <property type="entry name" value="KFase/CYL"/>
</dbReference>
<name>A0A4U0RPR5_9ACTN</name>
<proteinExistence type="predicted"/>
<dbReference type="SUPFAM" id="SSF102198">
    <property type="entry name" value="Putative cyclase"/>
    <property type="match status" value="1"/>
</dbReference>
<feature type="compositionally biased region" description="Basic and acidic residues" evidence="1">
    <location>
        <begin position="1"/>
        <end position="11"/>
    </location>
</feature>
<gene>
    <name evidence="2" type="ORF">FCI23_48805</name>
</gene>
<accession>A0A4U0RPR5</accession>
<dbReference type="AlphaFoldDB" id="A0A4U0RPR5"/>